<evidence type="ECO:0000313" key="3">
    <source>
        <dbReference type="Proteomes" id="UP000521943"/>
    </source>
</evidence>
<dbReference type="EMBL" id="JACGCI010000109">
    <property type="protein sequence ID" value="KAF6745160.1"/>
    <property type="molecule type" value="Genomic_DNA"/>
</dbReference>
<dbReference type="CDD" id="cd09917">
    <property type="entry name" value="F-box_SF"/>
    <property type="match status" value="1"/>
</dbReference>
<evidence type="ECO:0000259" key="1">
    <source>
        <dbReference type="PROSITE" id="PS50181"/>
    </source>
</evidence>
<name>A0A8H6LWD8_9AGAR</name>
<dbReference type="InterPro" id="IPR036047">
    <property type="entry name" value="F-box-like_dom_sf"/>
</dbReference>
<dbReference type="Gene3D" id="1.20.1280.50">
    <property type="match status" value="1"/>
</dbReference>
<keyword evidence="3" id="KW-1185">Reference proteome</keyword>
<reference evidence="2 3" key="1">
    <citation type="submission" date="2020-07" db="EMBL/GenBank/DDBJ databases">
        <title>Comparative genomics of pyrophilous fungi reveals a link between fire events and developmental genes.</title>
        <authorList>
            <consortium name="DOE Joint Genome Institute"/>
            <person name="Steindorff A.S."/>
            <person name="Carver A."/>
            <person name="Calhoun S."/>
            <person name="Stillman K."/>
            <person name="Liu H."/>
            <person name="Lipzen A."/>
            <person name="Pangilinan J."/>
            <person name="Labutti K."/>
            <person name="Bruns T.D."/>
            <person name="Grigoriev I.V."/>
        </authorList>
    </citation>
    <scope>NUCLEOTIDE SEQUENCE [LARGE SCALE GENOMIC DNA]</scope>
    <source>
        <strain evidence="2 3">CBS 144469</strain>
    </source>
</reference>
<comment type="caution">
    <text evidence="2">The sequence shown here is derived from an EMBL/GenBank/DDBJ whole genome shotgun (WGS) entry which is preliminary data.</text>
</comment>
<protein>
    <recommendedName>
        <fullName evidence="1">F-box domain-containing protein</fullName>
    </recommendedName>
</protein>
<dbReference type="AlphaFoldDB" id="A0A8H6LWD8"/>
<organism evidence="2 3">
    <name type="scientific">Ephemerocybe angulata</name>
    <dbReference type="NCBI Taxonomy" id="980116"/>
    <lineage>
        <taxon>Eukaryota</taxon>
        <taxon>Fungi</taxon>
        <taxon>Dikarya</taxon>
        <taxon>Basidiomycota</taxon>
        <taxon>Agaricomycotina</taxon>
        <taxon>Agaricomycetes</taxon>
        <taxon>Agaricomycetidae</taxon>
        <taxon>Agaricales</taxon>
        <taxon>Agaricineae</taxon>
        <taxon>Psathyrellaceae</taxon>
        <taxon>Ephemerocybe</taxon>
    </lineage>
</organism>
<dbReference type="SUPFAM" id="SSF81383">
    <property type="entry name" value="F-box domain"/>
    <property type="match status" value="1"/>
</dbReference>
<evidence type="ECO:0000313" key="2">
    <source>
        <dbReference type="EMBL" id="KAF6745160.1"/>
    </source>
</evidence>
<feature type="domain" description="F-box" evidence="1">
    <location>
        <begin position="1"/>
        <end position="48"/>
    </location>
</feature>
<dbReference type="Pfam" id="PF12937">
    <property type="entry name" value="F-box-like"/>
    <property type="match status" value="1"/>
</dbReference>
<dbReference type="SMART" id="SM00256">
    <property type="entry name" value="FBOX"/>
    <property type="match status" value="1"/>
</dbReference>
<dbReference type="Proteomes" id="UP000521943">
    <property type="component" value="Unassembled WGS sequence"/>
</dbReference>
<accession>A0A8H6LWD8</accession>
<gene>
    <name evidence="2" type="ORF">DFP72DRAFT_926613</name>
</gene>
<dbReference type="InterPro" id="IPR001810">
    <property type="entry name" value="F-box_dom"/>
</dbReference>
<dbReference type="PROSITE" id="PS50181">
    <property type="entry name" value="FBOX"/>
    <property type="match status" value="1"/>
</dbReference>
<dbReference type="OrthoDB" id="2688364at2759"/>
<proteinExistence type="predicted"/>
<sequence>MITSKMPLELQLAIVGYLDPLDIFHLQLTCKHLNDLVEGSAEMVWRNCLNQHCLRNGLFWPSFAHLATVAEYKHAATAPIRFSAAYHKASKNKNMLEKKGTRLQFPTTYTTDSTILDIYLIPGGRFLATFSDNGTTNVWDLRAAPTLEMVLSMPLERFHAVAYSNVVDCDKVHILYELDLEIPAAYTATPPEDTAMTTHEFVELSFSIEDHKFHAQSSGRFSLIHSSETQIQAHSVIGDKIISLIDDVTIVWDHKRDVYAGWKLEGVSTPSEIFCNEEYIIYITNEGVQGITFPEYVPVTSDFVTLASLAETVRTPTFTIPFERPYELTRTDLVPNLAWGSDICVPVGSDRHFLFDIRQSSFAVATTGDPLPPDADEDEFEESELTGTLTINRYALNYDPQSPSSSSLSLISTMTHSWPKELDNYPQCYPAKYLSACYYQWCDGQQSTVTVWSDPGGYAAGWPDAGHSGVFMSLLDGKEHLKGGEVQIVPLVHPHEVVNETFLVEKALCPATAKGVLMWSADPDSDEWEGPWEWFDLFDVV</sequence>